<dbReference type="Gene3D" id="2.40.160.20">
    <property type="match status" value="1"/>
</dbReference>
<dbReference type="InterPro" id="IPR011250">
    <property type="entry name" value="OMP/PagP_B-barrel"/>
</dbReference>
<evidence type="ECO:0000256" key="1">
    <source>
        <dbReference type="ARBA" id="ARBA00022729"/>
    </source>
</evidence>
<gene>
    <name evidence="4" type="ORF">H0S73_10430</name>
</gene>
<feature type="chain" id="PRO_5032807782" evidence="2">
    <location>
        <begin position="23"/>
        <end position="252"/>
    </location>
</feature>
<keyword evidence="1 2" id="KW-0732">Signal</keyword>
<dbReference type="InterPro" id="IPR027385">
    <property type="entry name" value="Beta-barrel_OMP"/>
</dbReference>
<sequence length="252" mass="26954">MKTINIAALTCLFAVTSSAAVAADLSRVFVSSSSMGRDYRESSRGLYLRGTVGYVDYKHPEADFANQPAISNISHESLNNTAVVGAGVGYRFNANVRADVTLDHAFDARFKGVVAPASLNAVSITDQAQFQSSTFMVNGYLDFRPVMGFTPYVGAGVGIAHNIFSRQVLATYDPATGIETAVRIAGGDDFSLAWALMAGVGYQLSSNFSLDLGYRYASLGAVKTRSYDTGIGVDMESIGAHEMRLGVRYSFN</sequence>
<feature type="domain" description="Outer membrane protein beta-barrel" evidence="3">
    <location>
        <begin position="23"/>
        <end position="251"/>
    </location>
</feature>
<evidence type="ECO:0000256" key="2">
    <source>
        <dbReference type="SAM" id="SignalP"/>
    </source>
</evidence>
<organism evidence="4 5">
    <name type="scientific">Microvirga mediterraneensis</name>
    <dbReference type="NCBI Taxonomy" id="2754695"/>
    <lineage>
        <taxon>Bacteria</taxon>
        <taxon>Pseudomonadati</taxon>
        <taxon>Pseudomonadota</taxon>
        <taxon>Alphaproteobacteria</taxon>
        <taxon>Hyphomicrobiales</taxon>
        <taxon>Methylobacteriaceae</taxon>
        <taxon>Microvirga</taxon>
    </lineage>
</organism>
<keyword evidence="5" id="KW-1185">Reference proteome</keyword>
<protein>
    <submittedName>
        <fullName evidence="4">Porin family protein</fullName>
    </submittedName>
</protein>
<evidence type="ECO:0000313" key="5">
    <source>
        <dbReference type="Proteomes" id="UP000572984"/>
    </source>
</evidence>
<proteinExistence type="predicted"/>
<dbReference type="RefSeq" id="WP_181052111.1">
    <property type="nucleotide sequence ID" value="NZ_JACDXJ010000001.1"/>
</dbReference>
<dbReference type="Pfam" id="PF13505">
    <property type="entry name" value="OMP_b-brl"/>
    <property type="match status" value="1"/>
</dbReference>
<dbReference type="AlphaFoldDB" id="A0A838BNU2"/>
<accession>A0A838BNU2</accession>
<dbReference type="Proteomes" id="UP000572984">
    <property type="component" value="Unassembled WGS sequence"/>
</dbReference>
<evidence type="ECO:0000259" key="3">
    <source>
        <dbReference type="Pfam" id="PF13505"/>
    </source>
</evidence>
<name>A0A838BNU2_9HYPH</name>
<reference evidence="4 5" key="1">
    <citation type="submission" date="2020-07" db="EMBL/GenBank/DDBJ databases">
        <title>Draft genome and description of Microvirga mediterraneensis Marseille-Q2068 sp. nov.</title>
        <authorList>
            <person name="Boxberger M."/>
        </authorList>
    </citation>
    <scope>NUCLEOTIDE SEQUENCE [LARGE SCALE GENOMIC DNA]</scope>
    <source>
        <strain evidence="4 5">Marseille-Q2068</strain>
    </source>
</reference>
<dbReference type="EMBL" id="JACDXJ010000001">
    <property type="protein sequence ID" value="MBA1156542.1"/>
    <property type="molecule type" value="Genomic_DNA"/>
</dbReference>
<comment type="caution">
    <text evidence="4">The sequence shown here is derived from an EMBL/GenBank/DDBJ whole genome shotgun (WGS) entry which is preliminary data.</text>
</comment>
<feature type="signal peptide" evidence="2">
    <location>
        <begin position="1"/>
        <end position="22"/>
    </location>
</feature>
<dbReference type="SUPFAM" id="SSF56925">
    <property type="entry name" value="OMPA-like"/>
    <property type="match status" value="1"/>
</dbReference>
<evidence type="ECO:0000313" key="4">
    <source>
        <dbReference type="EMBL" id="MBA1156542.1"/>
    </source>
</evidence>